<feature type="compositionally biased region" description="Basic and acidic residues" evidence="3">
    <location>
        <begin position="505"/>
        <end position="530"/>
    </location>
</feature>
<comment type="caution">
    <text evidence="6">The sequence shown here is derived from an EMBL/GenBank/DDBJ whole genome shotgun (WGS) entry which is preliminary data.</text>
</comment>
<feature type="domain" description="Ubiquitin fusion degradation protein UFD1 N-terminal subdomain 1" evidence="4">
    <location>
        <begin position="176"/>
        <end position="273"/>
    </location>
</feature>
<dbReference type="GO" id="GO:0031593">
    <property type="term" value="F:polyubiquitin modification-dependent protein binding"/>
    <property type="evidence" value="ECO:0007669"/>
    <property type="project" value="TreeGrafter"/>
</dbReference>
<comment type="similarity">
    <text evidence="1">Belongs to the UFD1 family.</text>
</comment>
<dbReference type="Pfam" id="PF03152">
    <property type="entry name" value="UFD1_N1"/>
    <property type="match status" value="1"/>
</dbReference>
<dbReference type="InterPro" id="IPR004854">
    <property type="entry name" value="Ufd1-like"/>
</dbReference>
<dbReference type="Gene3D" id="3.10.330.10">
    <property type="match status" value="1"/>
</dbReference>
<evidence type="ECO:0000256" key="2">
    <source>
        <dbReference type="ARBA" id="ARBA00022786"/>
    </source>
</evidence>
<protein>
    <submittedName>
        <fullName evidence="6">Ubiquitin fusion degradation protein 1</fullName>
    </submittedName>
</protein>
<keyword evidence="7" id="KW-1185">Reference proteome</keyword>
<dbReference type="PANTHER" id="PTHR12555:SF13">
    <property type="entry name" value="UBIQUITIN RECOGNITION FACTOR IN ER-ASSOCIATED DEGRADATION PROTEIN 1"/>
    <property type="match status" value="1"/>
</dbReference>
<name>A0AAD5RQJ0_9PEZI</name>
<evidence type="ECO:0000313" key="7">
    <source>
        <dbReference type="Proteomes" id="UP001201980"/>
    </source>
</evidence>
<feature type="domain" description="Ubiquitin fusion degradation protein UFD1 N-terminal subdomain 2" evidence="5">
    <location>
        <begin position="276"/>
        <end position="353"/>
    </location>
</feature>
<dbReference type="InterPro" id="IPR042299">
    <property type="entry name" value="Ufd1-like_Nn"/>
</dbReference>
<proteinExistence type="inferred from homology"/>
<dbReference type="AlphaFoldDB" id="A0AAD5RQJ0"/>
<dbReference type="PANTHER" id="PTHR12555">
    <property type="entry name" value="UBIQUITIN FUSION DEGRADATON PROTEIN 1"/>
    <property type="match status" value="1"/>
</dbReference>
<reference evidence="6" key="1">
    <citation type="submission" date="2022-07" db="EMBL/GenBank/DDBJ databases">
        <title>Draft genome sequence of Zalerion maritima ATCC 34329, a (micro)plastics degrading marine fungus.</title>
        <authorList>
            <person name="Paco A."/>
            <person name="Goncalves M.F.M."/>
            <person name="Rocha-Santos T.A.P."/>
            <person name="Alves A."/>
        </authorList>
    </citation>
    <scope>NUCLEOTIDE SEQUENCE</scope>
    <source>
        <strain evidence="6">ATCC 34329</strain>
    </source>
</reference>
<feature type="region of interest" description="Disordered" evidence="3">
    <location>
        <begin position="354"/>
        <end position="375"/>
    </location>
</feature>
<dbReference type="Gene3D" id="2.40.40.50">
    <property type="entry name" value="Ubiquitin fusion degradation protein UFD1, N-terminal domain"/>
    <property type="match status" value="1"/>
</dbReference>
<evidence type="ECO:0000313" key="6">
    <source>
        <dbReference type="EMBL" id="KAJ2896346.1"/>
    </source>
</evidence>
<dbReference type="InterPro" id="IPR055418">
    <property type="entry name" value="UFD1_N2"/>
</dbReference>
<gene>
    <name evidence="6" type="ORF">MKZ38_005610</name>
</gene>
<evidence type="ECO:0000259" key="5">
    <source>
        <dbReference type="Pfam" id="PF24842"/>
    </source>
</evidence>
<feature type="region of interest" description="Disordered" evidence="3">
    <location>
        <begin position="477"/>
        <end position="559"/>
    </location>
</feature>
<accession>A0AAD5RQJ0</accession>
<evidence type="ECO:0000259" key="4">
    <source>
        <dbReference type="Pfam" id="PF03152"/>
    </source>
</evidence>
<dbReference type="InterPro" id="IPR055417">
    <property type="entry name" value="UFD1_N1"/>
</dbReference>
<evidence type="ECO:0000256" key="1">
    <source>
        <dbReference type="ARBA" id="ARBA00006043"/>
    </source>
</evidence>
<dbReference type="Proteomes" id="UP001201980">
    <property type="component" value="Unassembled WGS sequence"/>
</dbReference>
<organism evidence="6 7">
    <name type="scientific">Zalerion maritima</name>
    <dbReference type="NCBI Taxonomy" id="339359"/>
    <lineage>
        <taxon>Eukaryota</taxon>
        <taxon>Fungi</taxon>
        <taxon>Dikarya</taxon>
        <taxon>Ascomycota</taxon>
        <taxon>Pezizomycotina</taxon>
        <taxon>Sordariomycetes</taxon>
        <taxon>Lulworthiomycetidae</taxon>
        <taxon>Lulworthiales</taxon>
        <taxon>Lulworthiaceae</taxon>
        <taxon>Zalerion</taxon>
    </lineage>
</organism>
<dbReference type="Pfam" id="PF24842">
    <property type="entry name" value="UFD1_N2"/>
    <property type="match status" value="1"/>
</dbReference>
<dbReference type="GO" id="GO:0034098">
    <property type="term" value="C:VCP-NPL4-UFD1 AAA ATPase complex"/>
    <property type="evidence" value="ECO:0007669"/>
    <property type="project" value="TreeGrafter"/>
</dbReference>
<dbReference type="GO" id="GO:0006511">
    <property type="term" value="P:ubiquitin-dependent protein catabolic process"/>
    <property type="evidence" value="ECO:0007669"/>
    <property type="project" value="InterPro"/>
</dbReference>
<feature type="region of interest" description="Disordered" evidence="3">
    <location>
        <begin position="417"/>
        <end position="437"/>
    </location>
</feature>
<keyword evidence="2" id="KW-0833">Ubl conjugation pathway</keyword>
<evidence type="ECO:0000256" key="3">
    <source>
        <dbReference type="SAM" id="MobiDB-lite"/>
    </source>
</evidence>
<sequence>MNSNNDNLELHLDQISRECPDLSNTLTTKIIGSKSDLTTREACHPTSSIAGVETESALDTRSGLQNTPEEEQRLQEELLVQLHEDYNLEEPDLEEDFDFDSNFGSEGEAYREELNEFFSHNEVRSDGEFDLQDELDDYCEIILANEISHSFADKLGIEMFNGGYDMGGYSRRPQRFDEYYRCYPLAMAPGAERPELNYGSKIFLPPSALDKVSRMHVQWPLLMELSNGAKGTHSHCGVLEFVAEEGRAYIPQWMMVTLQLDVGDMIQVRTTSLGLAKQVKLQPQSTKFLDITDPRAVLERSFRNFATLTKGDKFNFEYNDEVYEMAVLDVQPTSDKMGVCMIETDVSVEFAPPVGYVEPERGSGTSTPRSGMMGPGGTRHGVPTGGVLHSQGAMADDINYNAIKPSALAATANNFHGEGKSISNKPKKPSALKSSSAVDENAAVAGMRQNGPKPLRLPPNKLFFGYDVVPLKTKAEKEQDAENAMRPHFAGQGQTLRPGGKKKVDHAETKAPKAEEKATPTVGRRLDGKPVDTASGKTAEAKPADQPGGSRRLDGKPVD</sequence>
<dbReference type="EMBL" id="JAKWBI020000338">
    <property type="protein sequence ID" value="KAJ2896346.1"/>
    <property type="molecule type" value="Genomic_DNA"/>
</dbReference>
<dbReference type="GO" id="GO:0036503">
    <property type="term" value="P:ERAD pathway"/>
    <property type="evidence" value="ECO:0007669"/>
    <property type="project" value="TreeGrafter"/>
</dbReference>